<dbReference type="InterPro" id="IPR002913">
    <property type="entry name" value="START_lipid-bd_dom"/>
</dbReference>
<feature type="compositionally biased region" description="Low complexity" evidence="12">
    <location>
        <begin position="10"/>
        <end position="29"/>
    </location>
</feature>
<keyword evidence="8 9" id="KW-0539">Nucleus</keyword>
<dbReference type="CDD" id="cd08875">
    <property type="entry name" value="START_ArGLABRA2_like"/>
    <property type="match status" value="1"/>
</dbReference>
<comment type="similarity">
    <text evidence="2">Belongs to the HD-ZIP homeobox family. Class IV subfamily.</text>
</comment>
<feature type="coiled-coil region" evidence="11">
    <location>
        <begin position="121"/>
        <end position="157"/>
    </location>
</feature>
<dbReference type="InterPro" id="IPR009057">
    <property type="entry name" value="Homeodomain-like_sf"/>
</dbReference>
<keyword evidence="5 9" id="KW-0238">DNA-binding</keyword>
<dbReference type="RefSeq" id="XP_010414006.1">
    <property type="nucleotide sequence ID" value="XM_010415704.2"/>
</dbReference>
<dbReference type="Gene3D" id="3.30.530.20">
    <property type="match status" value="1"/>
</dbReference>
<dbReference type="InterPro" id="IPR057993">
    <property type="entry name" value="HD-Zip_IV_C"/>
</dbReference>
<keyword evidence="3" id="KW-0805">Transcription regulation</keyword>
<evidence type="ECO:0000259" key="14">
    <source>
        <dbReference type="PROSITE" id="PS50848"/>
    </source>
</evidence>
<organism evidence="15 16">
    <name type="scientific">Camelina sativa</name>
    <name type="common">False flax</name>
    <name type="synonym">Myagrum sativum</name>
    <dbReference type="NCBI Taxonomy" id="90675"/>
    <lineage>
        <taxon>Eukaryota</taxon>
        <taxon>Viridiplantae</taxon>
        <taxon>Streptophyta</taxon>
        <taxon>Embryophyta</taxon>
        <taxon>Tracheophyta</taxon>
        <taxon>Spermatophyta</taxon>
        <taxon>Magnoliopsida</taxon>
        <taxon>eudicotyledons</taxon>
        <taxon>Gunneridae</taxon>
        <taxon>Pentapetalae</taxon>
        <taxon>rosids</taxon>
        <taxon>malvids</taxon>
        <taxon>Brassicales</taxon>
        <taxon>Brassicaceae</taxon>
        <taxon>Camelineae</taxon>
        <taxon>Camelina</taxon>
    </lineage>
</organism>
<dbReference type="PROSITE" id="PS50071">
    <property type="entry name" value="HOMEOBOX_2"/>
    <property type="match status" value="1"/>
</dbReference>
<evidence type="ECO:0000256" key="4">
    <source>
        <dbReference type="ARBA" id="ARBA00023054"/>
    </source>
</evidence>
<evidence type="ECO:0000256" key="10">
    <source>
        <dbReference type="RuleBase" id="RU000682"/>
    </source>
</evidence>
<feature type="domain" description="Homeobox" evidence="13">
    <location>
        <begin position="71"/>
        <end position="131"/>
    </location>
</feature>
<dbReference type="SMART" id="SM00389">
    <property type="entry name" value="HOX"/>
    <property type="match status" value="1"/>
</dbReference>
<comment type="subcellular location">
    <subcellularLocation>
        <location evidence="1 9 10">Nucleus</location>
    </subcellularLocation>
</comment>
<protein>
    <submittedName>
        <fullName evidence="16">Homeobox-leucine zipper protein HDG3-like</fullName>
    </submittedName>
</protein>
<dbReference type="Proteomes" id="UP000694864">
    <property type="component" value="Chromosome 7"/>
</dbReference>
<dbReference type="Gene3D" id="1.10.10.60">
    <property type="entry name" value="Homeodomain-like"/>
    <property type="match status" value="1"/>
</dbReference>
<keyword evidence="4 11" id="KW-0175">Coiled coil</keyword>
<evidence type="ECO:0000256" key="7">
    <source>
        <dbReference type="ARBA" id="ARBA00023163"/>
    </source>
</evidence>
<dbReference type="GeneID" id="104700222"/>
<dbReference type="SUPFAM" id="SSF46689">
    <property type="entry name" value="Homeodomain-like"/>
    <property type="match status" value="1"/>
</dbReference>
<evidence type="ECO:0000313" key="15">
    <source>
        <dbReference type="Proteomes" id="UP000694864"/>
    </source>
</evidence>
<feature type="region of interest" description="Disordered" evidence="12">
    <location>
        <begin position="1"/>
        <end position="79"/>
    </location>
</feature>
<reference evidence="15" key="1">
    <citation type="journal article" date="2014" name="Nat. Commun.">
        <title>The emerging biofuel crop Camelina sativa retains a highly undifferentiated hexaploid genome structure.</title>
        <authorList>
            <person name="Kagale S."/>
            <person name="Koh C."/>
            <person name="Nixon J."/>
            <person name="Bollina V."/>
            <person name="Clarke W.E."/>
            <person name="Tuteja R."/>
            <person name="Spillane C."/>
            <person name="Robinson S.J."/>
            <person name="Links M.G."/>
            <person name="Clarke C."/>
            <person name="Higgins E.E."/>
            <person name="Huebert T."/>
            <person name="Sharpe A.G."/>
            <person name="Parkin I.A."/>
        </authorList>
    </citation>
    <scope>NUCLEOTIDE SEQUENCE [LARGE SCALE GENOMIC DNA]</scope>
    <source>
        <strain evidence="15">cv. DH55</strain>
    </source>
</reference>
<evidence type="ECO:0000259" key="13">
    <source>
        <dbReference type="PROSITE" id="PS50071"/>
    </source>
</evidence>
<feature type="domain" description="START" evidence="14">
    <location>
        <begin position="247"/>
        <end position="481"/>
    </location>
</feature>
<dbReference type="PROSITE" id="PS50848">
    <property type="entry name" value="START"/>
    <property type="match status" value="1"/>
</dbReference>
<dbReference type="Pfam" id="PF00046">
    <property type="entry name" value="Homeodomain"/>
    <property type="match status" value="1"/>
</dbReference>
<keyword evidence="6 9" id="KW-0371">Homeobox</keyword>
<sequence>MSEPNMVPVDNNGDNDNNENNDMNNTDGGLYNTNGGAGAGVEAGVGAEEIDSARTVSDSREEEMGSDQGPPRKRKKYNRHSQYQIHEMEAFFKECPHPDDKQRRDLGRQLGLAPVQIKFWFQNKRTQNKNHQERCENTELRSLNSKLRSENERFREAVHLALCPKCGGKTAIGEMSFEEHHLRIVNARLNEEINELPALAVRFSSKAVISYPAISPRPSNHPPTFEFGAGSSSGSGGNLSRGITGPADVDTPMIMELAIGAMEELLLMAQVGEPLWMGGVDGTSLALNLDEYARTFRKGLGPRLSGFSIEASRETALVAMNPTGVVEMLMQANLWSTMFVGMVGRAITHEKLLTDVAGNFNGALQIMSAEYQVLSPLVSTRESYFVRYCKQQGENLWAVVDVSIDHLFPNIHMKCRRRPSGCLIQEIPNGYSKVTWVEHVEVDDREAANQNIFKHFISSGQAFAANRWVATLERQCERIASITTTDFQAVDSPDHLVLTGHGKTSILKLAERVTRSFFVGLTSSMGTTFSGVGGDDIRVMTMKNINDPGRPPGVVFSAATSFWVPAPPKIVFDFLRDVEHRASWDVLCAGGVVHKISEIANGRDSRNCATLLRNEIPCEKKMMIIQETSTDPTASFVIYAPVDTASIEGVLSEGQDPDYVALLPSGFAILPDGMGDQPGGSLLTVSFQMLVEEVHSGKLSITSVATVENLIRTTVLRIKALFPFQIATPSLGK</sequence>
<dbReference type="PANTHER" id="PTHR45654">
    <property type="entry name" value="HOMEOBOX-LEUCINE ZIPPER PROTEIN MERISTEM L1"/>
    <property type="match status" value="1"/>
</dbReference>
<evidence type="ECO:0000256" key="11">
    <source>
        <dbReference type="SAM" id="Coils"/>
    </source>
</evidence>
<evidence type="ECO:0000313" key="16">
    <source>
        <dbReference type="RefSeq" id="XP_010414006.1"/>
    </source>
</evidence>
<name>A0ABM0SNZ2_CAMSA</name>
<dbReference type="SUPFAM" id="SSF55961">
    <property type="entry name" value="Bet v1-like"/>
    <property type="match status" value="2"/>
</dbReference>
<dbReference type="Pfam" id="PF25797">
    <property type="entry name" value="PDF2_C"/>
    <property type="match status" value="1"/>
</dbReference>
<evidence type="ECO:0000256" key="5">
    <source>
        <dbReference type="ARBA" id="ARBA00023125"/>
    </source>
</evidence>
<dbReference type="CDD" id="cd00086">
    <property type="entry name" value="homeodomain"/>
    <property type="match status" value="1"/>
</dbReference>
<keyword evidence="7" id="KW-0804">Transcription</keyword>
<dbReference type="InterPro" id="IPR023393">
    <property type="entry name" value="START-like_dom_sf"/>
</dbReference>
<evidence type="ECO:0000256" key="3">
    <source>
        <dbReference type="ARBA" id="ARBA00023015"/>
    </source>
</evidence>
<dbReference type="InterPro" id="IPR001356">
    <property type="entry name" value="HD"/>
</dbReference>
<evidence type="ECO:0000256" key="6">
    <source>
        <dbReference type="ARBA" id="ARBA00023155"/>
    </source>
</evidence>
<gene>
    <name evidence="16" type="primary">LOC104700222</name>
</gene>
<evidence type="ECO:0000256" key="2">
    <source>
        <dbReference type="ARBA" id="ARBA00006789"/>
    </source>
</evidence>
<evidence type="ECO:0000256" key="9">
    <source>
        <dbReference type="PROSITE-ProRule" id="PRU00108"/>
    </source>
</evidence>
<proteinExistence type="inferred from homology"/>
<feature type="DNA-binding region" description="Homeobox" evidence="9">
    <location>
        <begin position="73"/>
        <end position="132"/>
    </location>
</feature>
<evidence type="ECO:0000256" key="12">
    <source>
        <dbReference type="SAM" id="MobiDB-lite"/>
    </source>
</evidence>
<evidence type="ECO:0000256" key="8">
    <source>
        <dbReference type="ARBA" id="ARBA00023242"/>
    </source>
</evidence>
<dbReference type="PANTHER" id="PTHR45654:SF93">
    <property type="entry name" value="HOMEOBOX-LEUCINE ZIPPER PROTEIN HDG2-RELATED"/>
    <property type="match status" value="1"/>
</dbReference>
<accession>A0ABM0SNZ2</accession>
<keyword evidence="15" id="KW-1185">Reference proteome</keyword>
<dbReference type="SMART" id="SM00234">
    <property type="entry name" value="START"/>
    <property type="match status" value="1"/>
</dbReference>
<dbReference type="Pfam" id="PF01852">
    <property type="entry name" value="START"/>
    <property type="match status" value="1"/>
</dbReference>
<reference evidence="16" key="2">
    <citation type="submission" date="2025-08" db="UniProtKB">
        <authorList>
            <consortium name="RefSeq"/>
        </authorList>
    </citation>
    <scope>IDENTIFICATION</scope>
    <source>
        <tissue evidence="16">Leaf</tissue>
    </source>
</reference>
<evidence type="ECO:0000256" key="1">
    <source>
        <dbReference type="ARBA" id="ARBA00004123"/>
    </source>
</evidence>
<dbReference type="InterPro" id="IPR042160">
    <property type="entry name" value="HD-Zip_IV"/>
</dbReference>